<dbReference type="PANTHER" id="PTHR46890">
    <property type="entry name" value="NON-LTR RETROLELEMENT REVERSE TRANSCRIPTASE-LIKE PROTEIN-RELATED"/>
    <property type="match status" value="1"/>
</dbReference>
<gene>
    <name evidence="2" type="primary">LOC104783631</name>
</gene>
<accession>A0ABM0YWU8</accession>
<dbReference type="Proteomes" id="UP000694864">
    <property type="component" value="Chromosome 4"/>
</dbReference>
<name>A0ABM0YWU8_CAMSA</name>
<organism evidence="1 2">
    <name type="scientific">Camelina sativa</name>
    <name type="common">False flax</name>
    <name type="synonym">Myagrum sativum</name>
    <dbReference type="NCBI Taxonomy" id="90675"/>
    <lineage>
        <taxon>Eukaryota</taxon>
        <taxon>Viridiplantae</taxon>
        <taxon>Streptophyta</taxon>
        <taxon>Embryophyta</taxon>
        <taxon>Tracheophyta</taxon>
        <taxon>Spermatophyta</taxon>
        <taxon>Magnoliopsida</taxon>
        <taxon>eudicotyledons</taxon>
        <taxon>Gunneridae</taxon>
        <taxon>Pentapetalae</taxon>
        <taxon>rosids</taxon>
        <taxon>malvids</taxon>
        <taxon>Brassicales</taxon>
        <taxon>Brassicaceae</taxon>
        <taxon>Camelineae</taxon>
        <taxon>Camelina</taxon>
    </lineage>
</organism>
<evidence type="ECO:0000313" key="1">
    <source>
        <dbReference type="Proteomes" id="UP000694864"/>
    </source>
</evidence>
<proteinExistence type="predicted"/>
<evidence type="ECO:0000313" key="2">
    <source>
        <dbReference type="RefSeq" id="XP_010507068.1"/>
    </source>
</evidence>
<dbReference type="GeneID" id="104783631"/>
<reference evidence="2" key="2">
    <citation type="submission" date="2025-08" db="UniProtKB">
        <authorList>
            <consortium name="RefSeq"/>
        </authorList>
    </citation>
    <scope>IDENTIFICATION</scope>
    <source>
        <tissue evidence="2">Leaf</tissue>
    </source>
</reference>
<dbReference type="PANTHER" id="PTHR46890:SF48">
    <property type="entry name" value="RNA-DIRECTED DNA POLYMERASE"/>
    <property type="match status" value="1"/>
</dbReference>
<reference evidence="1" key="1">
    <citation type="journal article" date="2014" name="Nat. Commun.">
        <title>The emerging biofuel crop Camelina sativa retains a highly undifferentiated hexaploid genome structure.</title>
        <authorList>
            <person name="Kagale S."/>
            <person name="Koh C."/>
            <person name="Nixon J."/>
            <person name="Bollina V."/>
            <person name="Clarke W.E."/>
            <person name="Tuteja R."/>
            <person name="Spillane C."/>
            <person name="Robinson S.J."/>
            <person name="Links M.G."/>
            <person name="Clarke C."/>
            <person name="Higgins E.E."/>
            <person name="Huebert T."/>
            <person name="Sharpe A.G."/>
            <person name="Parkin I.A."/>
        </authorList>
    </citation>
    <scope>NUCLEOTIDE SEQUENCE [LARGE SCALE GENOMIC DNA]</scope>
    <source>
        <strain evidence="1">cv. DH55</strain>
    </source>
</reference>
<dbReference type="InterPro" id="IPR052343">
    <property type="entry name" value="Retrotransposon-Effector_Assoc"/>
</dbReference>
<protein>
    <submittedName>
        <fullName evidence="2">Uncharacterized protein LOC104783631</fullName>
    </submittedName>
</protein>
<dbReference type="RefSeq" id="XP_010507068.1">
    <property type="nucleotide sequence ID" value="XM_010508766.1"/>
</dbReference>
<sequence>MGTFKSPSPDGFQPGFYQHGWDVVGPSVVHFVLELFYRGLLPEATNDALVVLISKVLKAELMSQFHPISLCGVLFKKITKTMVNRMKKVMPKLIGHAQSSFIPRRLSTNNIIVVQEAWDFLEETLKVADFSENWRQWNMQCVKGPSMTILWNGEKTTIYTIKRAAPRRSIVALPLCSMFGEAVPSH</sequence>
<keyword evidence="1" id="KW-1185">Reference proteome</keyword>